<organism evidence="2 3">
    <name type="scientific">Deinococcus malanensis</name>
    <dbReference type="NCBI Taxonomy" id="1706855"/>
    <lineage>
        <taxon>Bacteria</taxon>
        <taxon>Thermotogati</taxon>
        <taxon>Deinococcota</taxon>
        <taxon>Deinococci</taxon>
        <taxon>Deinococcales</taxon>
        <taxon>Deinococcaceae</taxon>
        <taxon>Deinococcus</taxon>
    </lineage>
</organism>
<evidence type="ECO:0000313" key="3">
    <source>
        <dbReference type="Proteomes" id="UP000647587"/>
    </source>
</evidence>
<keyword evidence="3" id="KW-1185">Reference proteome</keyword>
<dbReference type="Proteomes" id="UP000647587">
    <property type="component" value="Unassembled WGS sequence"/>
</dbReference>
<reference evidence="3" key="1">
    <citation type="journal article" date="2019" name="Int. J. Syst. Evol. Microbiol.">
        <title>The Global Catalogue of Microorganisms (GCM) 10K type strain sequencing project: providing services to taxonomists for standard genome sequencing and annotation.</title>
        <authorList>
            <consortium name="The Broad Institute Genomics Platform"/>
            <consortium name="The Broad Institute Genome Sequencing Center for Infectious Disease"/>
            <person name="Wu L."/>
            <person name="Ma J."/>
        </authorList>
    </citation>
    <scope>NUCLEOTIDE SEQUENCE [LARGE SCALE GENOMIC DNA]</scope>
    <source>
        <strain evidence="3">JCM 30331</strain>
    </source>
</reference>
<evidence type="ECO:0000256" key="1">
    <source>
        <dbReference type="SAM" id="MobiDB-lite"/>
    </source>
</evidence>
<name>A0ABQ2ET54_9DEIO</name>
<feature type="region of interest" description="Disordered" evidence="1">
    <location>
        <begin position="1"/>
        <end position="38"/>
    </location>
</feature>
<feature type="compositionally biased region" description="Gly residues" evidence="1">
    <location>
        <begin position="1"/>
        <end position="12"/>
    </location>
</feature>
<evidence type="ECO:0000313" key="2">
    <source>
        <dbReference type="EMBL" id="GGK24547.1"/>
    </source>
</evidence>
<comment type="caution">
    <text evidence="2">The sequence shown here is derived from an EMBL/GenBank/DDBJ whole genome shotgun (WGS) entry which is preliminary data.</text>
</comment>
<gene>
    <name evidence="2" type="ORF">GCM10008955_17700</name>
</gene>
<protein>
    <submittedName>
        <fullName evidence="2">Uncharacterized protein</fullName>
    </submittedName>
</protein>
<feature type="compositionally biased region" description="Low complexity" evidence="1">
    <location>
        <begin position="13"/>
        <end position="24"/>
    </location>
</feature>
<proteinExistence type="predicted"/>
<accession>A0ABQ2ET54</accession>
<sequence>MQTGPVVGGGEGLAEAVGEGMVEQGGDDGVGAEGEGHGDLQKEVGVVLPLDMRVGGSGFPRAFTEEGSRKRRM</sequence>
<dbReference type="EMBL" id="BMPP01000006">
    <property type="protein sequence ID" value="GGK24547.1"/>
    <property type="molecule type" value="Genomic_DNA"/>
</dbReference>